<evidence type="ECO:0000256" key="5">
    <source>
        <dbReference type="ARBA" id="ARBA00023284"/>
    </source>
</evidence>
<keyword evidence="3" id="KW-0812">Transmembrane</keyword>
<dbReference type="AlphaFoldDB" id="A0A1C3PGE4"/>
<dbReference type="PROSITE" id="PS00194">
    <property type="entry name" value="THIOREDOXIN_1"/>
    <property type="match status" value="1"/>
</dbReference>
<dbReference type="Proteomes" id="UP000199013">
    <property type="component" value="Unassembled WGS sequence"/>
</dbReference>
<accession>A0A1C3PGE4</accession>
<dbReference type="GO" id="GO:0016209">
    <property type="term" value="F:antioxidant activity"/>
    <property type="evidence" value="ECO:0007669"/>
    <property type="project" value="InterPro"/>
</dbReference>
<dbReference type="PANTHER" id="PTHR42852">
    <property type="entry name" value="THIOL:DISULFIDE INTERCHANGE PROTEIN DSBE"/>
    <property type="match status" value="1"/>
</dbReference>
<keyword evidence="2" id="KW-0201">Cytochrome c-type biogenesis</keyword>
<keyword evidence="8" id="KW-1185">Reference proteome</keyword>
<evidence type="ECO:0000256" key="2">
    <source>
        <dbReference type="ARBA" id="ARBA00022748"/>
    </source>
</evidence>
<dbReference type="InterPro" id="IPR000866">
    <property type="entry name" value="AhpC/TSA"/>
</dbReference>
<keyword evidence="3" id="KW-0735">Signal-anchor</keyword>
<dbReference type="InterPro" id="IPR013766">
    <property type="entry name" value="Thioredoxin_domain"/>
</dbReference>
<dbReference type="EMBL" id="FLUV01002432">
    <property type="protein sequence ID" value="SBW28708.1"/>
    <property type="molecule type" value="Genomic_DNA"/>
</dbReference>
<evidence type="ECO:0000256" key="3">
    <source>
        <dbReference type="ARBA" id="ARBA00022968"/>
    </source>
</evidence>
<name>A0A1C3PGE4_9ACTN</name>
<dbReference type="SUPFAM" id="SSF52833">
    <property type="entry name" value="Thioredoxin-like"/>
    <property type="match status" value="1"/>
</dbReference>
<dbReference type="GO" id="GO:0030313">
    <property type="term" value="C:cell envelope"/>
    <property type="evidence" value="ECO:0007669"/>
    <property type="project" value="UniProtKB-SubCell"/>
</dbReference>
<organism evidence="7 8">
    <name type="scientific">Candidatus Protofrankia californiensis</name>
    <dbReference type="NCBI Taxonomy" id="1839754"/>
    <lineage>
        <taxon>Bacteria</taxon>
        <taxon>Bacillati</taxon>
        <taxon>Actinomycetota</taxon>
        <taxon>Actinomycetes</taxon>
        <taxon>Frankiales</taxon>
        <taxon>Frankiaceae</taxon>
        <taxon>Protofrankia</taxon>
    </lineage>
</organism>
<keyword evidence="4" id="KW-1015">Disulfide bond</keyword>
<proteinExistence type="predicted"/>
<feature type="domain" description="Thioredoxin" evidence="6">
    <location>
        <begin position="79"/>
        <end position="216"/>
    </location>
</feature>
<dbReference type="InterPro" id="IPR017937">
    <property type="entry name" value="Thioredoxin_CS"/>
</dbReference>
<evidence type="ECO:0000256" key="4">
    <source>
        <dbReference type="ARBA" id="ARBA00023157"/>
    </source>
</evidence>
<reference evidence="8" key="1">
    <citation type="submission" date="2016-02" db="EMBL/GenBank/DDBJ databases">
        <authorList>
            <person name="Wibberg D."/>
        </authorList>
    </citation>
    <scope>NUCLEOTIDE SEQUENCE [LARGE SCALE GENOMIC DNA]</scope>
</reference>
<dbReference type="InterPro" id="IPR036249">
    <property type="entry name" value="Thioredoxin-like_sf"/>
</dbReference>
<dbReference type="GO" id="GO:0016491">
    <property type="term" value="F:oxidoreductase activity"/>
    <property type="evidence" value="ECO:0007669"/>
    <property type="project" value="InterPro"/>
</dbReference>
<protein>
    <submittedName>
        <fullName evidence="7">Alkyl hydroperoxide reductase</fullName>
    </submittedName>
</protein>
<dbReference type="Gene3D" id="3.40.30.10">
    <property type="entry name" value="Glutaredoxin"/>
    <property type="match status" value="1"/>
</dbReference>
<evidence type="ECO:0000259" key="6">
    <source>
        <dbReference type="PROSITE" id="PS51352"/>
    </source>
</evidence>
<dbReference type="CDD" id="cd02966">
    <property type="entry name" value="TlpA_like_family"/>
    <property type="match status" value="1"/>
</dbReference>
<dbReference type="PROSITE" id="PS51352">
    <property type="entry name" value="THIOREDOXIN_2"/>
    <property type="match status" value="1"/>
</dbReference>
<dbReference type="Pfam" id="PF00578">
    <property type="entry name" value="AhpC-TSA"/>
    <property type="match status" value="1"/>
</dbReference>
<evidence type="ECO:0000313" key="8">
    <source>
        <dbReference type="Proteomes" id="UP000199013"/>
    </source>
</evidence>
<dbReference type="PANTHER" id="PTHR42852:SF6">
    <property type="entry name" value="THIOL:DISULFIDE INTERCHANGE PROTEIN DSBE"/>
    <property type="match status" value="1"/>
</dbReference>
<evidence type="ECO:0000313" key="7">
    <source>
        <dbReference type="EMBL" id="SBW28708.1"/>
    </source>
</evidence>
<dbReference type="InterPro" id="IPR050553">
    <property type="entry name" value="Thioredoxin_ResA/DsbE_sf"/>
</dbReference>
<sequence length="218" mass="22736">MDGRQNARVTSGVLRARGSRALHSRPLGFVCAVCAWVLVASASVLATAACSSGTDSVDQAAGGGFGFVQQAPNSEFVPVGSRKPAPDLTGPTVAGPDLSLVHFRGKIAVVNFWASWCAPCRAETPGLIRMAADNPEVAFVGVNEKDNLSAARAFIRDNGVTYPSVVDRIGTLAARWPVPPGLPSTFVLDAEGRLAARFTGGVLPDELVPVLARLRAET</sequence>
<comment type="subcellular location">
    <subcellularLocation>
        <location evidence="1">Cell envelope</location>
    </subcellularLocation>
</comment>
<gene>
    <name evidence="7" type="ORF">FDG2_5890</name>
</gene>
<evidence type="ECO:0000256" key="1">
    <source>
        <dbReference type="ARBA" id="ARBA00004196"/>
    </source>
</evidence>
<keyword evidence="5" id="KW-0676">Redox-active center</keyword>
<dbReference type="GO" id="GO:0017004">
    <property type="term" value="P:cytochrome complex assembly"/>
    <property type="evidence" value="ECO:0007669"/>
    <property type="project" value="UniProtKB-KW"/>
</dbReference>